<dbReference type="InterPro" id="IPR008868">
    <property type="entry name" value="TniB"/>
</dbReference>
<protein>
    <submittedName>
        <fullName evidence="1">TniB family NTP-binding protein</fullName>
    </submittedName>
</protein>
<keyword evidence="2" id="KW-1185">Reference proteome</keyword>
<dbReference type="GeneID" id="58724004"/>
<dbReference type="EMBL" id="JACKZP010000018">
    <property type="protein sequence ID" value="MBC1301693.1"/>
    <property type="molecule type" value="Genomic_DNA"/>
</dbReference>
<dbReference type="RefSeq" id="WP_011318170.1">
    <property type="nucleotide sequence ID" value="NZ_JACKZP010000018.1"/>
</dbReference>
<organism evidence="1 2">
    <name type="scientific">Trichormus variabilis N2B</name>
    <dbReference type="NCBI Taxonomy" id="2681315"/>
    <lineage>
        <taxon>Bacteria</taxon>
        <taxon>Bacillati</taxon>
        <taxon>Cyanobacteriota</taxon>
        <taxon>Cyanophyceae</taxon>
        <taxon>Nostocales</taxon>
        <taxon>Nostocaceae</taxon>
        <taxon>Trichormus</taxon>
    </lineage>
</organism>
<dbReference type="Gene3D" id="3.40.50.300">
    <property type="entry name" value="P-loop containing nucleotide triphosphate hydrolases"/>
    <property type="match status" value="1"/>
</dbReference>
<sequence length="268" mass="30192">MTNEEIQQEIERLRQPDILNLEQVKRFSSWLDERRKLRKPGRAVGESGLGKTTASLFYTYQNRAAKIPNQNPVAPVLYVELIGSSCSPSLLFKTIIETLKFKAKGGTENQLRERAWYLIKQCKVEMLIIDEAHRLQFKTLTDVTDLSDKVKIIPILVGTSSRLDALISKNEQVGGRFAAYFSFEQLSGANFIKTVKIWEQQILKLPEPSNLAENQEIITILQAKTAGQIRLLDQILRDAAVKALESGVNKIDKSLLNSIEGDYSLVAS</sequence>
<dbReference type="SUPFAM" id="SSF52540">
    <property type="entry name" value="P-loop containing nucleoside triphosphate hydrolases"/>
    <property type="match status" value="1"/>
</dbReference>
<name>A0ABR6S5M8_ANAVA</name>
<evidence type="ECO:0000313" key="2">
    <source>
        <dbReference type="Proteomes" id="UP000570851"/>
    </source>
</evidence>
<dbReference type="Pfam" id="PF05621">
    <property type="entry name" value="TniB"/>
    <property type="match status" value="1"/>
</dbReference>
<dbReference type="InterPro" id="IPR027417">
    <property type="entry name" value="P-loop_NTPase"/>
</dbReference>
<proteinExistence type="predicted"/>
<comment type="caution">
    <text evidence="1">The sequence shown here is derived from an EMBL/GenBank/DDBJ whole genome shotgun (WGS) entry which is preliminary data.</text>
</comment>
<dbReference type="Proteomes" id="UP000570851">
    <property type="component" value="Unassembled WGS sequence"/>
</dbReference>
<reference evidence="1 2" key="1">
    <citation type="submission" date="2019-11" db="EMBL/GenBank/DDBJ databases">
        <title>Comparison of genomes from free-living endosymbiotic cyanobacteria isolated from Azolla.</title>
        <authorList>
            <person name="Thiel T."/>
            <person name="Pratte B."/>
        </authorList>
    </citation>
    <scope>NUCLEOTIDE SEQUENCE [LARGE SCALE GENOMIC DNA]</scope>
    <source>
        <strain evidence="1 2">N2B</strain>
    </source>
</reference>
<gene>
    <name evidence="1" type="ORF">GNE12_07155</name>
</gene>
<evidence type="ECO:0000313" key="1">
    <source>
        <dbReference type="EMBL" id="MBC1301693.1"/>
    </source>
</evidence>
<accession>A0ABR6S5M8</accession>